<evidence type="ECO:0000256" key="2">
    <source>
        <dbReference type="ARBA" id="ARBA00022741"/>
    </source>
</evidence>
<feature type="binding site" evidence="5">
    <location>
        <begin position="58"/>
        <end position="61"/>
    </location>
    <ligand>
        <name>GTP</name>
        <dbReference type="ChEBI" id="CHEBI:37565"/>
    </ligand>
</feature>
<dbReference type="InterPro" id="IPR016478">
    <property type="entry name" value="GTPase_MTG1"/>
</dbReference>
<dbReference type="InterPro" id="IPR023179">
    <property type="entry name" value="GTP-bd_ortho_bundle_sf"/>
</dbReference>
<dbReference type="Gene3D" id="1.10.1580.10">
    <property type="match status" value="1"/>
</dbReference>
<comment type="subcellular location">
    <subcellularLocation>
        <location evidence="4">Cytoplasm</location>
    </subcellularLocation>
</comment>
<dbReference type="RefSeq" id="WP_004627125.1">
    <property type="nucleotide sequence ID" value="NZ_AORV01000043.1"/>
</dbReference>
<keyword evidence="2 4" id="KW-0547">Nucleotide-binding</keyword>
<dbReference type="CDD" id="cd01856">
    <property type="entry name" value="YlqF"/>
    <property type="match status" value="1"/>
</dbReference>
<dbReference type="InterPro" id="IPR027417">
    <property type="entry name" value="P-loop_NTPase"/>
</dbReference>
<dbReference type="GO" id="GO:0005737">
    <property type="term" value="C:cytoplasm"/>
    <property type="evidence" value="ECO:0007669"/>
    <property type="project" value="UniProtKB-SubCell"/>
</dbReference>
<dbReference type="Gene3D" id="3.40.50.300">
    <property type="entry name" value="P-loop containing nucleotide triphosphate hydrolases"/>
    <property type="match status" value="1"/>
</dbReference>
<dbReference type="AlphaFoldDB" id="S0FPK2"/>
<comment type="caution">
    <text evidence="8">The sequence shown here is derived from an EMBL/GenBank/DDBJ whole genome shotgun (WGS) entry which is preliminary data.</text>
</comment>
<keyword evidence="9" id="KW-1185">Reference proteome</keyword>
<dbReference type="InterPro" id="IPR019991">
    <property type="entry name" value="GTP-bd_ribosome_bgen"/>
</dbReference>
<feature type="binding site" evidence="5">
    <location>
        <begin position="130"/>
        <end position="135"/>
    </location>
    <ligand>
        <name>GTP</name>
        <dbReference type="ChEBI" id="CHEBI:37565"/>
    </ligand>
</feature>
<evidence type="ECO:0000256" key="1">
    <source>
        <dbReference type="ARBA" id="ARBA00014898"/>
    </source>
</evidence>
<dbReference type="SUPFAM" id="SSF52540">
    <property type="entry name" value="P-loop containing nucleoside triphosphate hydrolases"/>
    <property type="match status" value="1"/>
</dbReference>
<accession>S0FPK2</accession>
<evidence type="ECO:0000256" key="6">
    <source>
        <dbReference type="SAM" id="MobiDB-lite"/>
    </source>
</evidence>
<evidence type="ECO:0000256" key="5">
    <source>
        <dbReference type="PIRSR" id="PIRSR006230-1"/>
    </source>
</evidence>
<dbReference type="Proteomes" id="UP000014155">
    <property type="component" value="Unassembled WGS sequence"/>
</dbReference>
<evidence type="ECO:0000313" key="8">
    <source>
        <dbReference type="EMBL" id="EMS71104.1"/>
    </source>
</evidence>
<organism evidence="8 9">
    <name type="scientific">Ruminiclostridium cellobioparum subsp. termitidis CT1112</name>
    <dbReference type="NCBI Taxonomy" id="1195236"/>
    <lineage>
        <taxon>Bacteria</taxon>
        <taxon>Bacillati</taxon>
        <taxon>Bacillota</taxon>
        <taxon>Clostridia</taxon>
        <taxon>Eubacteriales</taxon>
        <taxon>Oscillospiraceae</taxon>
        <taxon>Ruminiclostridium</taxon>
    </lineage>
</organism>
<dbReference type="PANTHER" id="PTHR45782:SF4">
    <property type="entry name" value="MITOCHONDRIAL RIBOSOME-ASSOCIATED GTPASE 1"/>
    <property type="match status" value="1"/>
</dbReference>
<comment type="function">
    <text evidence="4">Required for a late step of 50S ribosomal subunit assembly. Has GTPase activity.</text>
</comment>
<dbReference type="STRING" id="1195236.CTER_3091"/>
<dbReference type="PIRSF" id="PIRSF006230">
    <property type="entry name" value="MG442"/>
    <property type="match status" value="1"/>
</dbReference>
<feature type="binding site" evidence="5">
    <location>
        <position position="174"/>
    </location>
    <ligand>
        <name>GTP</name>
        <dbReference type="ChEBI" id="CHEBI:37565"/>
    </ligand>
</feature>
<name>S0FPK2_RUMCE</name>
<reference evidence="8 9" key="1">
    <citation type="journal article" date="2013" name="Genome Announc.">
        <title>Draft Genome Sequence of the Cellulolytic, Mesophilic, Anaerobic Bacterium Clostridium termitidis Strain CT1112 (DSM 5398).</title>
        <authorList>
            <person name="Lal S."/>
            <person name="Ramachandran U."/>
            <person name="Zhang X."/>
            <person name="Munir R."/>
            <person name="Sparling R."/>
            <person name="Levin D.B."/>
        </authorList>
    </citation>
    <scope>NUCLEOTIDE SEQUENCE [LARGE SCALE GENOMIC DNA]</scope>
    <source>
        <strain evidence="8 9">CT1112</strain>
    </source>
</reference>
<evidence type="ECO:0000256" key="3">
    <source>
        <dbReference type="ARBA" id="ARBA00023134"/>
    </source>
</evidence>
<dbReference type="GO" id="GO:0005525">
    <property type="term" value="F:GTP binding"/>
    <property type="evidence" value="ECO:0007669"/>
    <property type="project" value="UniProtKB-KW"/>
</dbReference>
<keyword evidence="4" id="KW-0963">Cytoplasm</keyword>
<evidence type="ECO:0000259" key="7">
    <source>
        <dbReference type="PROSITE" id="PS51721"/>
    </source>
</evidence>
<gene>
    <name evidence="8" type="ORF">CTER_3091</name>
</gene>
<protein>
    <recommendedName>
        <fullName evidence="1 4">Ribosome biogenesis GTPase A</fullName>
    </recommendedName>
</protein>
<dbReference type="Pfam" id="PF01926">
    <property type="entry name" value="MMR_HSR1"/>
    <property type="match status" value="1"/>
</dbReference>
<proteinExistence type="inferred from homology"/>
<evidence type="ECO:0000313" key="9">
    <source>
        <dbReference type="Proteomes" id="UP000014155"/>
    </source>
</evidence>
<keyword evidence="3 4" id="KW-0342">GTP-binding</keyword>
<dbReference type="InterPro" id="IPR006073">
    <property type="entry name" value="GTP-bd"/>
</dbReference>
<sequence length="305" mass="34132">MNIQWFPGHMAKTRRLIAENLKLVDVIIELLDARIPFSSRNPEINTLINNKPRLVAFNKSDLADEQISGQWVKWYAEQGIKCILINSISGKGLNEVKARARELMSEKIERDRAKGKLFTPVRLMVVGIPNVGKSSFINRIVGRATAVTGDRPGVTRGKQWIRINSEIELLDTPGILWPKFEDQEVGMNLAFTGAIKDDIMDIAEAAMELLVRLSKNYPAELCTRFKLEPGILKDIEPLELLETVARKRGCIVSKGQIDYSRIAAIVLDEFRGGKIGRITLEKPGDREETGTVKEVGPEVQTATDL</sequence>
<dbReference type="PANTHER" id="PTHR45782">
    <property type="entry name" value="MITOCHONDRIAL RIBOSOME-ASSOCIATED GTPASE 1"/>
    <property type="match status" value="1"/>
</dbReference>
<feature type="binding site" evidence="5">
    <location>
        <begin position="86"/>
        <end position="87"/>
    </location>
    <ligand>
        <name>GTP</name>
        <dbReference type="ChEBI" id="CHEBI:37565"/>
    </ligand>
</feature>
<evidence type="ECO:0000256" key="4">
    <source>
        <dbReference type="PIRNR" id="PIRNR006230"/>
    </source>
</evidence>
<feature type="region of interest" description="Disordered" evidence="6">
    <location>
        <begin position="284"/>
        <end position="305"/>
    </location>
</feature>
<dbReference type="NCBIfam" id="TIGR03596">
    <property type="entry name" value="GTPase_YlqF"/>
    <property type="match status" value="1"/>
</dbReference>
<dbReference type="eggNOG" id="COG1161">
    <property type="taxonomic scope" value="Bacteria"/>
</dbReference>
<dbReference type="FunFam" id="3.40.50.300:FF:000590">
    <property type="entry name" value="Ribosome biogenesis GTPase A"/>
    <property type="match status" value="1"/>
</dbReference>
<comment type="similarity">
    <text evidence="4">Belongs to the TRAFAC class YlqF/YawG GTPase family. MTG1 subfamily.</text>
</comment>
<feature type="domain" description="CP-type G" evidence="7">
    <location>
        <begin position="13"/>
        <end position="178"/>
    </location>
</feature>
<dbReference type="InterPro" id="IPR030378">
    <property type="entry name" value="G_CP_dom"/>
</dbReference>
<dbReference type="GO" id="GO:0006412">
    <property type="term" value="P:translation"/>
    <property type="evidence" value="ECO:0007669"/>
    <property type="project" value="TreeGrafter"/>
</dbReference>
<dbReference type="GO" id="GO:0003924">
    <property type="term" value="F:GTPase activity"/>
    <property type="evidence" value="ECO:0007669"/>
    <property type="project" value="TreeGrafter"/>
</dbReference>
<dbReference type="PROSITE" id="PS51721">
    <property type="entry name" value="G_CP"/>
    <property type="match status" value="1"/>
</dbReference>
<dbReference type="EMBL" id="AORV01000043">
    <property type="protein sequence ID" value="EMS71104.1"/>
    <property type="molecule type" value="Genomic_DNA"/>
</dbReference>
<dbReference type="PATRIC" id="fig|1195236.3.peg.3315"/>